<sequence length="533" mass="58109">MSQELQPLGFATVSPTAKLTAGVALQPAETAVNTGVAESAHGHHGPMPDRPTCLRSPAESEEVSYQEYLLAPLLWTRSVPEKVYRWMTYLSAFSPDLPTCSTADYVELRQSILVDPHANHSSTSAPLAEKQPASDHPLSQADESQWSRFFQLEEVRATINKDVTRTFPEDDFFQLADTQQSLAAILTVHSMHHRIPYRQGMHELCAVLYWLVYQERSDSQSVDDREALTYHLYEALMHLQSYLFERDHAVKLSHRFMHVFLRAIDPELYSHLTNLQLEPHLFGIRWLRLLFAREFSLPMVADVWDGLFCLLRSHPNVWHDHLCYMAVSVILASRHTMMQADYAQVMSAAMHYTSPLTGSDVVLQAVQFRYRFAPVVFDFDQRFKTAGGGATSPRPQPAAAAAGSRRAAKPRPIRDAGLPTNMPSAVGSAPGSPLGSWSNLSSQPSSPPGPGLNALPAAVAAPAVKAARGAIRALSAVLAVGERVKADELKTFAAGESTSTGRTSGGGPVADPLGAGTGVTVLGDPLGAGRRAA</sequence>
<dbReference type="AlphaFoldDB" id="A0A1Y2HHH2"/>
<dbReference type="PANTHER" id="PTHR22957">
    <property type="entry name" value="TBC1 DOMAIN FAMILY MEMBER GTPASE-ACTIVATING PROTEIN"/>
    <property type="match status" value="1"/>
</dbReference>
<feature type="region of interest" description="Disordered" evidence="2">
    <location>
        <begin position="496"/>
        <end position="533"/>
    </location>
</feature>
<keyword evidence="5" id="KW-1185">Reference proteome</keyword>
<evidence type="ECO:0000313" key="4">
    <source>
        <dbReference type="EMBL" id="ORZ33143.1"/>
    </source>
</evidence>
<accession>A0A1Y2HHH2</accession>
<dbReference type="PROSITE" id="PS50086">
    <property type="entry name" value="TBC_RABGAP"/>
    <property type="match status" value="1"/>
</dbReference>
<feature type="region of interest" description="Disordered" evidence="2">
    <location>
        <begin position="34"/>
        <end position="58"/>
    </location>
</feature>
<keyword evidence="1" id="KW-0343">GTPase activation</keyword>
<dbReference type="Proteomes" id="UP000193411">
    <property type="component" value="Unassembled WGS sequence"/>
</dbReference>
<dbReference type="STRING" id="765915.A0A1Y2HHH2"/>
<feature type="compositionally biased region" description="Low complexity" evidence="2">
    <location>
        <begin position="434"/>
        <end position="444"/>
    </location>
</feature>
<organism evidence="4 5">
    <name type="scientific">Catenaria anguillulae PL171</name>
    <dbReference type="NCBI Taxonomy" id="765915"/>
    <lineage>
        <taxon>Eukaryota</taxon>
        <taxon>Fungi</taxon>
        <taxon>Fungi incertae sedis</taxon>
        <taxon>Blastocladiomycota</taxon>
        <taxon>Blastocladiomycetes</taxon>
        <taxon>Blastocladiales</taxon>
        <taxon>Catenariaceae</taxon>
        <taxon>Catenaria</taxon>
    </lineage>
</organism>
<dbReference type="Pfam" id="PF00566">
    <property type="entry name" value="RabGAP-TBC"/>
    <property type="match status" value="1"/>
</dbReference>
<dbReference type="Gene3D" id="1.10.472.80">
    <property type="entry name" value="Ypt/Rab-GAP domain of gyp1p, domain 3"/>
    <property type="match status" value="1"/>
</dbReference>
<name>A0A1Y2HHH2_9FUNG</name>
<dbReference type="InterPro" id="IPR000195">
    <property type="entry name" value="Rab-GAP-TBC_dom"/>
</dbReference>
<feature type="region of interest" description="Disordered" evidence="2">
    <location>
        <begin position="386"/>
        <end position="450"/>
    </location>
</feature>
<evidence type="ECO:0000259" key="3">
    <source>
        <dbReference type="PROSITE" id="PS50086"/>
    </source>
</evidence>
<gene>
    <name evidence="4" type="ORF">BCR44DRAFT_118870</name>
</gene>
<evidence type="ECO:0000256" key="2">
    <source>
        <dbReference type="SAM" id="MobiDB-lite"/>
    </source>
</evidence>
<evidence type="ECO:0000313" key="5">
    <source>
        <dbReference type="Proteomes" id="UP000193411"/>
    </source>
</evidence>
<dbReference type="OrthoDB" id="27140at2759"/>
<dbReference type="SMART" id="SM00164">
    <property type="entry name" value="TBC"/>
    <property type="match status" value="1"/>
</dbReference>
<evidence type="ECO:0000256" key="1">
    <source>
        <dbReference type="ARBA" id="ARBA00022468"/>
    </source>
</evidence>
<feature type="domain" description="Rab-GAP TBC" evidence="3">
    <location>
        <begin position="136"/>
        <end position="311"/>
    </location>
</feature>
<dbReference type="SUPFAM" id="SSF47923">
    <property type="entry name" value="Ypt/Rab-GAP domain of gyp1p"/>
    <property type="match status" value="2"/>
</dbReference>
<dbReference type="GO" id="GO:0005096">
    <property type="term" value="F:GTPase activator activity"/>
    <property type="evidence" value="ECO:0007669"/>
    <property type="project" value="UniProtKB-KW"/>
</dbReference>
<comment type="caution">
    <text evidence="4">The sequence shown here is derived from an EMBL/GenBank/DDBJ whole genome shotgun (WGS) entry which is preliminary data.</text>
</comment>
<protein>
    <submittedName>
        <fullName evidence="4">Rab-GTPase-TBC domain-domain-containing protein</fullName>
    </submittedName>
</protein>
<dbReference type="EMBL" id="MCFL01000038">
    <property type="protein sequence ID" value="ORZ33143.1"/>
    <property type="molecule type" value="Genomic_DNA"/>
</dbReference>
<dbReference type="InterPro" id="IPR035969">
    <property type="entry name" value="Rab-GAP_TBC_sf"/>
</dbReference>
<reference evidence="4 5" key="1">
    <citation type="submission" date="2016-07" db="EMBL/GenBank/DDBJ databases">
        <title>Pervasive Adenine N6-methylation of Active Genes in Fungi.</title>
        <authorList>
            <consortium name="DOE Joint Genome Institute"/>
            <person name="Mondo S.J."/>
            <person name="Dannebaum R.O."/>
            <person name="Kuo R.C."/>
            <person name="Labutti K."/>
            <person name="Haridas S."/>
            <person name="Kuo A."/>
            <person name="Salamov A."/>
            <person name="Ahrendt S.R."/>
            <person name="Lipzen A."/>
            <person name="Sullivan W."/>
            <person name="Andreopoulos W.B."/>
            <person name="Clum A."/>
            <person name="Lindquist E."/>
            <person name="Daum C."/>
            <person name="Ramamoorthy G.K."/>
            <person name="Gryganskyi A."/>
            <person name="Culley D."/>
            <person name="Magnuson J.K."/>
            <person name="James T.Y."/>
            <person name="O'Malley M.A."/>
            <person name="Stajich J.E."/>
            <person name="Spatafora J.W."/>
            <person name="Visel A."/>
            <person name="Grigoriev I.V."/>
        </authorList>
    </citation>
    <scope>NUCLEOTIDE SEQUENCE [LARGE SCALE GENOMIC DNA]</scope>
    <source>
        <strain evidence="4 5">PL171</strain>
    </source>
</reference>
<dbReference type="PANTHER" id="PTHR22957:SF337">
    <property type="entry name" value="TBC1 DOMAIN FAMILY MEMBER 5"/>
    <property type="match status" value="1"/>
</dbReference>
<feature type="region of interest" description="Disordered" evidence="2">
    <location>
        <begin position="119"/>
        <end position="139"/>
    </location>
</feature>
<dbReference type="Gene3D" id="1.10.8.270">
    <property type="entry name" value="putative rabgap domain of human tbc1 domain family member 14 like domains"/>
    <property type="match status" value="1"/>
</dbReference>
<proteinExistence type="predicted"/>